<dbReference type="EMBL" id="SOCQ01000009">
    <property type="protein sequence ID" value="TDV45151.1"/>
    <property type="molecule type" value="Genomic_DNA"/>
</dbReference>
<comment type="caution">
    <text evidence="1">The sequence shown here is derived from an EMBL/GenBank/DDBJ whole genome shotgun (WGS) entry which is preliminary data.</text>
</comment>
<protein>
    <recommendedName>
        <fullName evidence="3">Lipoprotein</fullName>
    </recommendedName>
</protein>
<gene>
    <name evidence="1" type="ORF">EDF87_10937</name>
</gene>
<evidence type="ECO:0000313" key="1">
    <source>
        <dbReference type="EMBL" id="TDV45151.1"/>
    </source>
</evidence>
<sequence>MTDQKTPHSRVYFPHFKRVFQCLTLSTCLVLTLGCSAVSKPNTFTFVPDFPPDFKYDLTATYVPAKGQTCSVPGGRDTQLGFNKTNMKYEGTSVVPLYRTVSDCPLALNHVEIKVIGVIGRDKKRDYLGYDYASFAVRPELLERQMGSFSDDNTGEFFGECQWLFRTVGRKRYITKILTCKKMDAQGKVGRGRPSTAYTLTQLSGKTVRLKIKLSEQEKPAIEDTWSKVPGGWKRCMGDNFEDQYAFCYGNHKDFSTFRMVDERICTIYPGCTENKDETP</sequence>
<dbReference type="AlphaFoldDB" id="A0A4V3FRW5"/>
<accession>A0A4V3FRW5</accession>
<dbReference type="RefSeq" id="WP_134176434.1">
    <property type="nucleotide sequence ID" value="NZ_SOCQ01000009.1"/>
</dbReference>
<dbReference type="PROSITE" id="PS51257">
    <property type="entry name" value="PROKAR_LIPOPROTEIN"/>
    <property type="match status" value="1"/>
</dbReference>
<name>A0A4V3FRW5_9PSED</name>
<reference evidence="1 2" key="1">
    <citation type="submission" date="2019-03" db="EMBL/GenBank/DDBJ databases">
        <title>Genomic analyses of the natural microbiome of Caenorhabditis elegans.</title>
        <authorList>
            <person name="Samuel B."/>
        </authorList>
    </citation>
    <scope>NUCLEOTIDE SEQUENCE [LARGE SCALE GENOMIC DNA]</scope>
    <source>
        <strain evidence="1 2">BIGb0525</strain>
    </source>
</reference>
<organism evidence="1 2">
    <name type="scientific">Pseudomonas helmanticensis</name>
    <dbReference type="NCBI Taxonomy" id="1471381"/>
    <lineage>
        <taxon>Bacteria</taxon>
        <taxon>Pseudomonadati</taxon>
        <taxon>Pseudomonadota</taxon>
        <taxon>Gammaproteobacteria</taxon>
        <taxon>Pseudomonadales</taxon>
        <taxon>Pseudomonadaceae</taxon>
        <taxon>Pseudomonas</taxon>
    </lineage>
</organism>
<proteinExistence type="predicted"/>
<evidence type="ECO:0000313" key="2">
    <source>
        <dbReference type="Proteomes" id="UP000295804"/>
    </source>
</evidence>
<dbReference type="Proteomes" id="UP000295804">
    <property type="component" value="Unassembled WGS sequence"/>
</dbReference>
<evidence type="ECO:0008006" key="3">
    <source>
        <dbReference type="Google" id="ProtNLM"/>
    </source>
</evidence>